<organism evidence="2 3">
    <name type="scientific">Ophiocordyceps australis</name>
    <dbReference type="NCBI Taxonomy" id="1399860"/>
    <lineage>
        <taxon>Eukaryota</taxon>
        <taxon>Fungi</taxon>
        <taxon>Dikarya</taxon>
        <taxon>Ascomycota</taxon>
        <taxon>Pezizomycotina</taxon>
        <taxon>Sordariomycetes</taxon>
        <taxon>Hypocreomycetidae</taxon>
        <taxon>Hypocreales</taxon>
        <taxon>Ophiocordycipitaceae</taxon>
        <taxon>Ophiocordyceps</taxon>
    </lineage>
</organism>
<evidence type="ECO:0000313" key="3">
    <source>
        <dbReference type="Proteomes" id="UP000224854"/>
    </source>
</evidence>
<feature type="compositionally biased region" description="Polar residues" evidence="1">
    <location>
        <begin position="79"/>
        <end position="88"/>
    </location>
</feature>
<evidence type="ECO:0000256" key="1">
    <source>
        <dbReference type="SAM" id="MobiDB-lite"/>
    </source>
</evidence>
<feature type="region of interest" description="Disordered" evidence="1">
    <location>
        <begin position="1"/>
        <end position="207"/>
    </location>
</feature>
<accession>A0A2C5Z7L0</accession>
<feature type="compositionally biased region" description="Basic and acidic residues" evidence="1">
    <location>
        <begin position="30"/>
        <end position="40"/>
    </location>
</feature>
<dbReference type="AlphaFoldDB" id="A0A2C5Z7L0"/>
<protein>
    <submittedName>
        <fullName evidence="2">Uncharacterized protein</fullName>
    </submittedName>
</protein>
<comment type="caution">
    <text evidence="2">The sequence shown here is derived from an EMBL/GenBank/DDBJ whole genome shotgun (WGS) entry which is preliminary data.</text>
</comment>
<gene>
    <name evidence="2" type="ORF">CDD82_3703</name>
</gene>
<sequence length="207" mass="21831">MPVQEDAITSNAATETRNLAQIQPPVTPAAEEKTLPEPSKDLAGMESPHDTAVLAPENEGEDSAKPQTSATPEALASRESLTVPTVFSPSLEHEQVAEDPTSPSEELKEEPAPSTLEAEADATIPERQLLPASETFSAPEDEENLTVPDLSTPKAVHAAETEAEPLARATSPVSTDYEALPQLPSLTKAPAPLEKTLPAQETAAKTE</sequence>
<evidence type="ECO:0000313" key="2">
    <source>
        <dbReference type="EMBL" id="PHH77007.1"/>
    </source>
</evidence>
<proteinExistence type="predicted"/>
<name>A0A2C5Z7L0_9HYPO</name>
<reference evidence="2 3" key="1">
    <citation type="submission" date="2017-06" db="EMBL/GenBank/DDBJ databases">
        <title>Ant-infecting Ophiocordyceps genomes reveal a high diversity of potential behavioral manipulation genes and a possible major role for enterotoxins.</title>
        <authorList>
            <person name="De Bekker C."/>
            <person name="Evans H.C."/>
            <person name="Brachmann A."/>
            <person name="Hughes D.P."/>
        </authorList>
    </citation>
    <scope>NUCLEOTIDE SEQUENCE [LARGE SCALE GENOMIC DNA]</scope>
    <source>
        <strain evidence="2 3">1348a</strain>
    </source>
</reference>
<keyword evidence="3" id="KW-1185">Reference proteome</keyword>
<dbReference type="Proteomes" id="UP000224854">
    <property type="component" value="Unassembled WGS sequence"/>
</dbReference>
<feature type="compositionally biased region" description="Polar residues" evidence="1">
    <location>
        <begin position="7"/>
        <end position="21"/>
    </location>
</feature>
<dbReference type="EMBL" id="NJEU01000289">
    <property type="protein sequence ID" value="PHH77007.1"/>
    <property type="molecule type" value="Genomic_DNA"/>
</dbReference>